<protein>
    <submittedName>
        <fullName evidence="3">TniQ family protein</fullName>
    </submittedName>
</protein>
<dbReference type="InterPro" id="IPR032750">
    <property type="entry name" value="TnsD_C"/>
</dbReference>
<sequence>MSAILPLLLANQTLYSWCSQAHQLNCSTSARQTSDRLFGTPYSALCHDFPAHLRTLTQRTRGQLGSPRELALRHTLLGYFLPTIDDKKAEEIIDLVTEGAIPCLKMRLGITASRVGGYHPLKLCPGCADEEQERLGYSYWHIEHQLPSSFVCLKHARPLVFLRDAITPVHRRYWVTPTDPQDCKLNEVRVPSETAMATLSRLARDSLELTTLSPGGLSPARAAGGYQRLLRERGLATSRGNLRVGQLVSLVRERYRGLDELPGMAPLSSVGHEWPGLAASLSRRKPQPGHPLKHLLLVGAITDSWKEFVQACEAGCGTATIGYQTNPRSTRDQDLTQFKQLVLEERMSISGASKIIGVSTTTGVQWAKRLGITYTSRSKSVSPAAIGEVRKLLAEGEHVDTIAISSGVSTSVVNRILGADDRLKALRSRSTFSHRKLVARTSFSHLCKSHSHLPLSELRKLPGNGYAWLYRNDRTWLSKALHRHGRPPSRDS</sequence>
<organism evidence="3 4">
    <name type="scientific">Agrilutibacter terrestris</name>
    <dbReference type="NCBI Taxonomy" id="2865112"/>
    <lineage>
        <taxon>Bacteria</taxon>
        <taxon>Pseudomonadati</taxon>
        <taxon>Pseudomonadota</taxon>
        <taxon>Gammaproteobacteria</taxon>
        <taxon>Lysobacterales</taxon>
        <taxon>Lysobacteraceae</taxon>
        <taxon>Agrilutibacter</taxon>
    </lineage>
</organism>
<dbReference type="Pfam" id="PF06527">
    <property type="entry name" value="TniQ"/>
    <property type="match status" value="1"/>
</dbReference>
<dbReference type="InterPro" id="IPR009492">
    <property type="entry name" value="TniQ"/>
</dbReference>
<evidence type="ECO:0000313" key="4">
    <source>
        <dbReference type="Proteomes" id="UP000516018"/>
    </source>
</evidence>
<name>A0A7H0FZZ1_9GAMM</name>
<dbReference type="EMBL" id="CP060820">
    <property type="protein sequence ID" value="QNP41607.1"/>
    <property type="molecule type" value="Genomic_DNA"/>
</dbReference>
<dbReference type="Pfam" id="PF15978">
    <property type="entry name" value="TnsD"/>
    <property type="match status" value="1"/>
</dbReference>
<evidence type="ECO:0000313" key="3">
    <source>
        <dbReference type="EMBL" id="QNP41607.1"/>
    </source>
</evidence>
<feature type="domain" description="TniQ" evidence="1">
    <location>
        <begin position="6"/>
        <end position="159"/>
    </location>
</feature>
<accession>A0A7H0FZZ1</accession>
<proteinExistence type="predicted"/>
<feature type="domain" description="Transposon Tn7 transposition protein TnsD C-terminal" evidence="2">
    <location>
        <begin position="202"/>
        <end position="480"/>
    </location>
</feature>
<dbReference type="RefSeq" id="WP_187713043.1">
    <property type="nucleotide sequence ID" value="NZ_CP060820.1"/>
</dbReference>
<reference evidence="3 4" key="1">
    <citation type="submission" date="2020-08" db="EMBL/GenBank/DDBJ databases">
        <title>Lysobacter sp. II4 sp. nov., isolated from soil.</title>
        <authorList>
            <person name="Woo C.Y."/>
            <person name="Kim J."/>
        </authorList>
    </citation>
    <scope>NUCLEOTIDE SEQUENCE [LARGE SCALE GENOMIC DNA]</scope>
    <source>
        <strain evidence="3 4">II4</strain>
    </source>
</reference>
<gene>
    <name evidence="3" type="ORF">H8B22_05215</name>
</gene>
<dbReference type="AlphaFoldDB" id="A0A7H0FZZ1"/>
<evidence type="ECO:0000259" key="2">
    <source>
        <dbReference type="Pfam" id="PF15978"/>
    </source>
</evidence>
<dbReference type="KEGG" id="lsx:H8B22_05215"/>
<evidence type="ECO:0000259" key="1">
    <source>
        <dbReference type="Pfam" id="PF06527"/>
    </source>
</evidence>
<dbReference type="Proteomes" id="UP000516018">
    <property type="component" value="Chromosome"/>
</dbReference>
<keyword evidence="4" id="KW-1185">Reference proteome</keyword>